<dbReference type="OrthoDB" id="4753542at2"/>
<name>A0A1A6BG69_MYCGO</name>
<proteinExistence type="predicted"/>
<dbReference type="Proteomes" id="UP000093757">
    <property type="component" value="Unassembled WGS sequence"/>
</dbReference>
<evidence type="ECO:0000313" key="2">
    <source>
        <dbReference type="Proteomes" id="UP000093757"/>
    </source>
</evidence>
<dbReference type="AlphaFoldDB" id="A0A1A6BG69"/>
<gene>
    <name evidence="1" type="ORF">A9W98_20865</name>
</gene>
<sequence>MAGATTATGNNLIATPLPVVITAAGLVSGIRPGPEATRGAPPQVAQWNAIRSTYRDVADWIDNDAAGAELAAPDVGLAGRMSAAGVVDYLGLVDDSADADRWLSTKPEYWVTAGASVDAASMAVATFRRDYRVAAVIGPITVYRRRAAGSQA</sequence>
<organism evidence="1 2">
    <name type="scientific">Mycobacterium gordonae</name>
    <dbReference type="NCBI Taxonomy" id="1778"/>
    <lineage>
        <taxon>Bacteria</taxon>
        <taxon>Bacillati</taxon>
        <taxon>Actinomycetota</taxon>
        <taxon>Actinomycetes</taxon>
        <taxon>Mycobacteriales</taxon>
        <taxon>Mycobacteriaceae</taxon>
        <taxon>Mycobacterium</taxon>
    </lineage>
</organism>
<evidence type="ECO:0000313" key="1">
    <source>
        <dbReference type="EMBL" id="OBS01266.1"/>
    </source>
</evidence>
<reference evidence="1 2" key="1">
    <citation type="submission" date="2016-06" db="EMBL/GenBank/DDBJ databases">
        <authorList>
            <person name="Kjaerup R.B."/>
            <person name="Dalgaard T.S."/>
            <person name="Juul-Madsen H.R."/>
        </authorList>
    </citation>
    <scope>NUCLEOTIDE SEQUENCE [LARGE SCALE GENOMIC DNA]</scope>
    <source>
        <strain evidence="1 2">1245752.6</strain>
    </source>
</reference>
<dbReference type="EMBL" id="MAEM01000302">
    <property type="protein sequence ID" value="OBS01266.1"/>
    <property type="molecule type" value="Genomic_DNA"/>
</dbReference>
<comment type="caution">
    <text evidence="1">The sequence shown here is derived from an EMBL/GenBank/DDBJ whole genome shotgun (WGS) entry which is preliminary data.</text>
</comment>
<protein>
    <submittedName>
        <fullName evidence="1">Uncharacterized protein</fullName>
    </submittedName>
</protein>
<accession>A0A1A6BG69</accession>